<reference evidence="1 2" key="1">
    <citation type="submission" date="2018-10" db="EMBL/GenBank/DDBJ databases">
        <authorList>
            <person name="Chen X."/>
        </authorList>
    </citation>
    <scope>NUCLEOTIDE SEQUENCE [LARGE SCALE GENOMIC DNA]</scope>
    <source>
        <strain evidence="1 2">YIM 102668</strain>
    </source>
</reference>
<evidence type="ECO:0000313" key="1">
    <source>
        <dbReference type="EMBL" id="RLZ07136.1"/>
    </source>
</evidence>
<dbReference type="AlphaFoldDB" id="A0A3L9M587"/>
<comment type="caution">
    <text evidence="1">The sequence shown here is derived from an EMBL/GenBank/DDBJ whole genome shotgun (WGS) entry which is preliminary data.</text>
</comment>
<keyword evidence="2" id="KW-1185">Reference proteome</keyword>
<name>A0A3L9M587_9FLAO</name>
<accession>A0A3L9M587</accession>
<proteinExistence type="predicted"/>
<gene>
    <name evidence="1" type="ORF">EAH69_11855</name>
</gene>
<evidence type="ECO:0000313" key="2">
    <source>
        <dbReference type="Proteomes" id="UP000275348"/>
    </source>
</evidence>
<dbReference type="EMBL" id="RDOJ01000019">
    <property type="protein sequence ID" value="RLZ07136.1"/>
    <property type="molecule type" value="Genomic_DNA"/>
</dbReference>
<dbReference type="Proteomes" id="UP000275348">
    <property type="component" value="Unassembled WGS sequence"/>
</dbReference>
<sequence>MWKSYRLSSIFCVERKPLSALVAFVFLLCEKQFLATNARAGLWSLVNETTRNEMEVHYFHTENGMK</sequence>
<protein>
    <submittedName>
        <fullName evidence="1">Uncharacterized protein</fullName>
    </submittedName>
</protein>
<organism evidence="1 2">
    <name type="scientific">Faecalibacter macacae</name>
    <dbReference type="NCBI Taxonomy" id="1859289"/>
    <lineage>
        <taxon>Bacteria</taxon>
        <taxon>Pseudomonadati</taxon>
        <taxon>Bacteroidota</taxon>
        <taxon>Flavobacteriia</taxon>
        <taxon>Flavobacteriales</taxon>
        <taxon>Weeksellaceae</taxon>
        <taxon>Faecalibacter</taxon>
    </lineage>
</organism>